<dbReference type="InterPro" id="IPR001279">
    <property type="entry name" value="Metallo-B-lactamas"/>
</dbReference>
<protein>
    <submittedName>
        <fullName evidence="2">MBL fold metallo-hydrolase</fullName>
    </submittedName>
</protein>
<reference evidence="2" key="1">
    <citation type="submission" date="2022-01" db="EMBL/GenBank/DDBJ databases">
        <title>Gillisia lutea sp. nov., isolated from marine plastic residues from the Malvarosa beach (Valencia, Spain).</title>
        <authorList>
            <person name="Vidal-Verdu A."/>
            <person name="Molina-Menor E."/>
            <person name="Satari L."/>
            <person name="Pascual J."/>
            <person name="Pereto J."/>
            <person name="Porcar M."/>
        </authorList>
    </citation>
    <scope>NUCLEOTIDE SEQUENCE</scope>
    <source>
        <strain evidence="2">M10.2A</strain>
    </source>
</reference>
<organism evidence="2 3">
    <name type="scientific">Gillisia lutea</name>
    <dbReference type="NCBI Taxonomy" id="2909668"/>
    <lineage>
        <taxon>Bacteria</taxon>
        <taxon>Pseudomonadati</taxon>
        <taxon>Bacteroidota</taxon>
        <taxon>Flavobacteriia</taxon>
        <taxon>Flavobacteriales</taxon>
        <taxon>Flavobacteriaceae</taxon>
        <taxon>Gillisia</taxon>
    </lineage>
</organism>
<accession>A0ABS9EF37</accession>
<evidence type="ECO:0000313" key="3">
    <source>
        <dbReference type="Proteomes" id="UP001179363"/>
    </source>
</evidence>
<dbReference type="Pfam" id="PF12706">
    <property type="entry name" value="Lactamase_B_2"/>
    <property type="match status" value="1"/>
</dbReference>
<keyword evidence="3" id="KW-1185">Reference proteome</keyword>
<dbReference type="Proteomes" id="UP001179363">
    <property type="component" value="Unassembled WGS sequence"/>
</dbReference>
<dbReference type="SUPFAM" id="SSF56281">
    <property type="entry name" value="Metallo-hydrolase/oxidoreductase"/>
    <property type="match status" value="1"/>
</dbReference>
<evidence type="ECO:0000259" key="1">
    <source>
        <dbReference type="Pfam" id="PF12706"/>
    </source>
</evidence>
<dbReference type="PANTHER" id="PTHR42663:SF6">
    <property type="entry name" value="HYDROLASE C777.06C-RELATED"/>
    <property type="match status" value="1"/>
</dbReference>
<comment type="caution">
    <text evidence="2">The sequence shown here is derived from an EMBL/GenBank/DDBJ whole genome shotgun (WGS) entry which is preliminary data.</text>
</comment>
<dbReference type="RefSeq" id="WP_236132235.1">
    <property type="nucleotide sequence ID" value="NZ_JAKGTH010000006.1"/>
</dbReference>
<dbReference type="EMBL" id="JAKGTH010000006">
    <property type="protein sequence ID" value="MCF4100066.1"/>
    <property type="molecule type" value="Genomic_DNA"/>
</dbReference>
<evidence type="ECO:0000313" key="2">
    <source>
        <dbReference type="EMBL" id="MCF4100066.1"/>
    </source>
</evidence>
<dbReference type="PANTHER" id="PTHR42663">
    <property type="entry name" value="HYDROLASE C777.06C-RELATED-RELATED"/>
    <property type="match status" value="1"/>
</dbReference>
<sequence length="325" mass="36537">MKYFYLLFLLTVLACNDKIEKTEAPEISSEDNKTAVTIKNTSLVVLGTVQDAGSPHIACNKDCCKALFDNPDNGRKVVSLGVIDPEFDKKYLFEATPDVPEQMKLLKNYAASEVETPDGIFVTHAHIGHYAGLMYLGKEAMNASQIPVFTMPRMKNFLAQNGPWEQLVTNKNILLEGMTNDQVVKLTPNLKVIPFTVPHRDEYSETVGYTIVGPSKSALFIPDIDKWDKWGTAIIDEVSKVDYAFLDATFYDANEVNNRDISEIPHPFIIESMKLFESLPSEEKDKIHFIHFNHTNPALNTASEQAGLIKKNGFHIAQIYDVFEL</sequence>
<name>A0ABS9EF37_9FLAO</name>
<dbReference type="PROSITE" id="PS51257">
    <property type="entry name" value="PROKAR_LIPOPROTEIN"/>
    <property type="match status" value="1"/>
</dbReference>
<proteinExistence type="predicted"/>
<feature type="domain" description="Metallo-beta-lactamase" evidence="1">
    <location>
        <begin position="91"/>
        <end position="289"/>
    </location>
</feature>
<dbReference type="Gene3D" id="3.60.15.10">
    <property type="entry name" value="Ribonuclease Z/Hydroxyacylglutathione hydrolase-like"/>
    <property type="match status" value="1"/>
</dbReference>
<gene>
    <name evidence="2" type="ORF">L1I30_00160</name>
</gene>
<dbReference type="InterPro" id="IPR036866">
    <property type="entry name" value="RibonucZ/Hydroxyglut_hydro"/>
</dbReference>